<dbReference type="SUPFAM" id="SSF51905">
    <property type="entry name" value="FAD/NAD(P)-binding domain"/>
    <property type="match status" value="1"/>
</dbReference>
<evidence type="ECO:0000313" key="1">
    <source>
        <dbReference type="EMBL" id="GAG14945.1"/>
    </source>
</evidence>
<dbReference type="InterPro" id="IPR036188">
    <property type="entry name" value="FAD/NAD-bd_sf"/>
</dbReference>
<dbReference type="Gene3D" id="3.50.50.60">
    <property type="entry name" value="FAD/NAD(P)-binding domain"/>
    <property type="match status" value="1"/>
</dbReference>
<dbReference type="AlphaFoldDB" id="X0V9T6"/>
<reference evidence="1" key="1">
    <citation type="journal article" date="2014" name="Front. Microbiol.">
        <title>High frequency of phylogenetically diverse reductive dehalogenase-homologous genes in deep subseafloor sedimentary metagenomes.</title>
        <authorList>
            <person name="Kawai M."/>
            <person name="Futagami T."/>
            <person name="Toyoda A."/>
            <person name="Takaki Y."/>
            <person name="Nishi S."/>
            <person name="Hori S."/>
            <person name="Arai W."/>
            <person name="Tsubouchi T."/>
            <person name="Morono Y."/>
            <person name="Uchiyama I."/>
            <person name="Ito T."/>
            <person name="Fujiyama A."/>
            <person name="Inagaki F."/>
            <person name="Takami H."/>
        </authorList>
    </citation>
    <scope>NUCLEOTIDE SEQUENCE</scope>
    <source>
        <strain evidence="1">Expedition CK06-06</strain>
    </source>
</reference>
<dbReference type="PANTHER" id="PTHR10668:SF103">
    <property type="entry name" value="PYRIDINE NUCLEOTIDE-DISULFIDE OXIDOREDUCTASE DOMAIN-CONTAINING PROTEIN 2"/>
    <property type="match status" value="1"/>
</dbReference>
<dbReference type="PANTHER" id="PTHR10668">
    <property type="entry name" value="PHYTOENE DEHYDROGENASE"/>
    <property type="match status" value="1"/>
</dbReference>
<comment type="caution">
    <text evidence="1">The sequence shown here is derived from an EMBL/GenBank/DDBJ whole genome shotgun (WGS) entry which is preliminary data.</text>
</comment>
<feature type="non-terminal residue" evidence="1">
    <location>
        <position position="257"/>
    </location>
</feature>
<gene>
    <name evidence="1" type="ORF">S01H1_57773</name>
</gene>
<protein>
    <recommendedName>
        <fullName evidence="2">FAD dependent oxidoreductase domain-containing protein</fullName>
    </recommendedName>
</protein>
<proteinExistence type="predicted"/>
<evidence type="ECO:0008006" key="2">
    <source>
        <dbReference type="Google" id="ProtNLM"/>
    </source>
</evidence>
<dbReference type="EMBL" id="BARS01037701">
    <property type="protein sequence ID" value="GAG14945.1"/>
    <property type="molecule type" value="Genomic_DNA"/>
</dbReference>
<sequence>IIRGGTHQAAHAAHQFLVQNGCKFFTHSEVEKVIIENGTATGIRLTDGSEIRSRKMVVAAGMNPAQLCFDLIGREYIDDKLVKRVEALEDNFGCLMWYTFAIHDALKYTAEEFNPDIHETLWLGLAETPDPEHIARECKYAKLGMFPPLDDFCPTVTCHSLVDPSYAPPGKHVVQNEQMGPPATYHTEREWLEIKKKYAEDLVTYWQRHAPNMTWDNIIGVDTNSPYDHNRMKNFRPNGTWAGIDRPAFQLLDNTRP</sequence>
<feature type="non-terminal residue" evidence="1">
    <location>
        <position position="1"/>
    </location>
</feature>
<name>X0V9T6_9ZZZZ</name>
<organism evidence="1">
    <name type="scientific">marine sediment metagenome</name>
    <dbReference type="NCBI Taxonomy" id="412755"/>
    <lineage>
        <taxon>unclassified sequences</taxon>
        <taxon>metagenomes</taxon>
        <taxon>ecological metagenomes</taxon>
    </lineage>
</organism>
<accession>X0V9T6</accession>